<proteinExistence type="predicted"/>
<accession>A0A2G1XNV6</accession>
<keyword evidence="1" id="KW-0812">Transmembrane</keyword>
<reference evidence="2 3" key="1">
    <citation type="journal article" date="2017" name="Biochemistry">
        <title>Identification of the Biosynthetic Pathway for the Antibiotic Bicyclomycin.</title>
        <authorList>
            <person name="Patteson J."/>
            <person name="Cai W."/>
            <person name="Johnson R.A."/>
            <person name="Santa Maria K."/>
            <person name="Li B."/>
        </authorList>
    </citation>
    <scope>NUCLEOTIDE SEQUENCE [LARGE SCALE GENOMIC DNA]</scope>
    <source>
        <strain evidence="2 3">ATCC 21532</strain>
    </source>
</reference>
<comment type="caution">
    <text evidence="2">The sequence shown here is derived from an EMBL/GenBank/DDBJ whole genome shotgun (WGS) entry which is preliminary data.</text>
</comment>
<dbReference type="PANTHER" id="PTHR40040:SF1">
    <property type="entry name" value="MEMBRANE PROTEIN"/>
    <property type="match status" value="1"/>
</dbReference>
<dbReference type="PANTHER" id="PTHR40040">
    <property type="entry name" value="SMALL HYDROPHOBIC PROTEIN-RELATED"/>
    <property type="match status" value="1"/>
</dbReference>
<dbReference type="EMBL" id="NHZO01000070">
    <property type="protein sequence ID" value="PHQ52871.1"/>
    <property type="molecule type" value="Genomic_DNA"/>
</dbReference>
<keyword evidence="3" id="KW-1185">Reference proteome</keyword>
<dbReference type="AlphaFoldDB" id="A0A2G1XNV6"/>
<feature type="transmembrane region" description="Helical" evidence="1">
    <location>
        <begin position="23"/>
        <end position="53"/>
    </location>
</feature>
<keyword evidence="1" id="KW-0472">Membrane</keyword>
<dbReference type="InterPro" id="IPR055338">
    <property type="entry name" value="YqfX-like"/>
</dbReference>
<organism evidence="2 3">
    <name type="scientific">Streptomyces cinnamoneus</name>
    <name type="common">Streptoverticillium cinnamoneum</name>
    <dbReference type="NCBI Taxonomy" id="53446"/>
    <lineage>
        <taxon>Bacteria</taxon>
        <taxon>Bacillati</taxon>
        <taxon>Actinomycetota</taxon>
        <taxon>Actinomycetes</taxon>
        <taxon>Kitasatosporales</taxon>
        <taxon>Streptomycetaceae</taxon>
        <taxon>Streptomyces</taxon>
        <taxon>Streptomyces cinnamoneus group</taxon>
    </lineage>
</organism>
<gene>
    <name evidence="2" type="ORF">BLA24_04710</name>
</gene>
<evidence type="ECO:0000256" key="1">
    <source>
        <dbReference type="SAM" id="Phobius"/>
    </source>
</evidence>
<name>A0A2G1XNV6_STRCJ</name>
<evidence type="ECO:0008006" key="4">
    <source>
        <dbReference type="Google" id="ProtNLM"/>
    </source>
</evidence>
<protein>
    <recommendedName>
        <fullName evidence="4">DUF4190 domain-containing protein</fullName>
    </recommendedName>
</protein>
<evidence type="ECO:0000313" key="2">
    <source>
        <dbReference type="EMBL" id="PHQ52871.1"/>
    </source>
</evidence>
<keyword evidence="1" id="KW-1133">Transmembrane helix</keyword>
<feature type="transmembrane region" description="Helical" evidence="1">
    <location>
        <begin position="65"/>
        <end position="85"/>
    </location>
</feature>
<dbReference type="Proteomes" id="UP000222531">
    <property type="component" value="Unassembled WGS sequence"/>
</dbReference>
<evidence type="ECO:0000313" key="3">
    <source>
        <dbReference type="Proteomes" id="UP000222531"/>
    </source>
</evidence>
<sequence length="95" mass="9801">MNSPVVTGKRGRSRTEFRRDADLMAVTSFVVGLVGLLVFNLVLGPCALALGAVALARGTGRRFRACLGLALGCADLVLFVALAGAQGTPSWHMGG</sequence>
<dbReference type="RefSeq" id="WP_099197889.1">
    <property type="nucleotide sequence ID" value="NZ_NHZO01000070.1"/>
</dbReference>